<comment type="caution">
    <text evidence="1">The sequence shown here is derived from an EMBL/GenBank/DDBJ whole genome shotgun (WGS) entry which is preliminary data.</text>
</comment>
<reference evidence="1 2" key="1">
    <citation type="submission" date="2022-04" db="EMBL/GenBank/DDBJ databases">
        <authorList>
            <person name="Grouzdev D.S."/>
            <person name="Pantiukh K.S."/>
            <person name="Krutkina M.S."/>
        </authorList>
    </citation>
    <scope>NUCLEOTIDE SEQUENCE [LARGE SCALE GENOMIC DNA]</scope>
    <source>
        <strain evidence="1 2">6x-1</strain>
    </source>
</reference>
<evidence type="ECO:0000313" key="1">
    <source>
        <dbReference type="EMBL" id="MCK0196121.1"/>
    </source>
</evidence>
<sequence length="54" mass="5949">MAGSGRSDLTSKTLHKALDKRHEGALRRFAKSHTTAEVRGLWQDALARGDIPAY</sequence>
<protein>
    <submittedName>
        <fullName evidence="1">Uncharacterized protein</fullName>
    </submittedName>
</protein>
<keyword evidence="2" id="KW-1185">Reference proteome</keyword>
<proteinExistence type="predicted"/>
<dbReference type="RefSeq" id="WP_247026933.1">
    <property type="nucleotide sequence ID" value="NZ_JALKCH010000003.1"/>
</dbReference>
<dbReference type="EMBL" id="JALKCH010000003">
    <property type="protein sequence ID" value="MCK0196121.1"/>
    <property type="molecule type" value="Genomic_DNA"/>
</dbReference>
<name>A0ABT0D863_9HYPH</name>
<accession>A0ABT0D863</accession>
<gene>
    <name evidence="1" type="ORF">MWN34_04255</name>
</gene>
<evidence type="ECO:0000313" key="2">
    <source>
        <dbReference type="Proteomes" id="UP001203284"/>
    </source>
</evidence>
<dbReference type="Proteomes" id="UP001203284">
    <property type="component" value="Unassembled WGS sequence"/>
</dbReference>
<organism evidence="1 2">
    <name type="scientific">Ancylobacter crimeensis</name>
    <dbReference type="NCBI Taxonomy" id="2579147"/>
    <lineage>
        <taxon>Bacteria</taxon>
        <taxon>Pseudomonadati</taxon>
        <taxon>Pseudomonadota</taxon>
        <taxon>Alphaproteobacteria</taxon>
        <taxon>Hyphomicrobiales</taxon>
        <taxon>Xanthobacteraceae</taxon>
        <taxon>Ancylobacter</taxon>
    </lineage>
</organism>